<evidence type="ECO:0000313" key="3">
    <source>
        <dbReference type="Proteomes" id="UP000770889"/>
    </source>
</evidence>
<proteinExistence type="predicted"/>
<dbReference type="EMBL" id="JAHHGM010000028">
    <property type="protein sequence ID" value="MBT2991138.1"/>
    <property type="molecule type" value="Genomic_DNA"/>
</dbReference>
<gene>
    <name evidence="2" type="ORF">KME65_19430</name>
</gene>
<comment type="caution">
    <text evidence="2">The sequence shown here is derived from an EMBL/GenBank/DDBJ whole genome shotgun (WGS) entry which is preliminary data.</text>
</comment>
<feature type="transmembrane region" description="Helical" evidence="1">
    <location>
        <begin position="6"/>
        <end position="24"/>
    </location>
</feature>
<feature type="transmembrane region" description="Helical" evidence="1">
    <location>
        <begin position="31"/>
        <end position="53"/>
    </location>
</feature>
<reference evidence="2 3" key="1">
    <citation type="submission" date="2021-05" db="EMBL/GenBank/DDBJ databases">
        <title>Genetic and Functional Diversity in Clade A Lucinid endosymbionts from the Bahamas.</title>
        <authorList>
            <person name="Giani N.M."/>
            <person name="Engel A.S."/>
            <person name="Campbell B.J."/>
        </authorList>
    </citation>
    <scope>NUCLEOTIDE SEQUENCE [LARGE SCALE GENOMIC DNA]</scope>
    <source>
        <strain evidence="2">LUC16012Gg_MoonRockCtena</strain>
    </source>
</reference>
<dbReference type="AlphaFoldDB" id="A0A944MC12"/>
<accession>A0A944MC12</accession>
<evidence type="ECO:0000256" key="1">
    <source>
        <dbReference type="SAM" id="Phobius"/>
    </source>
</evidence>
<keyword evidence="1" id="KW-1133">Transmembrane helix</keyword>
<sequence>MDIHYVGIGLLSIVLTLVLIKSSFKKLFNNLFLAIILLICLFVLIEIFAGNGIEAAKMSAPSKSSSAFMLAHSYLLACVVSLIYKSIKMVTETKSNSETDGHT</sequence>
<feature type="transmembrane region" description="Helical" evidence="1">
    <location>
        <begin position="65"/>
        <end position="84"/>
    </location>
</feature>
<keyword evidence="1" id="KW-0812">Transmembrane</keyword>
<name>A0A944MC12_9GAMM</name>
<keyword evidence="1" id="KW-0472">Membrane</keyword>
<organism evidence="2 3">
    <name type="scientific">Candidatus Thiodiazotropha taylori</name>
    <dbReference type="NCBI Taxonomy" id="2792791"/>
    <lineage>
        <taxon>Bacteria</taxon>
        <taxon>Pseudomonadati</taxon>
        <taxon>Pseudomonadota</taxon>
        <taxon>Gammaproteobacteria</taxon>
        <taxon>Chromatiales</taxon>
        <taxon>Sedimenticolaceae</taxon>
        <taxon>Candidatus Thiodiazotropha</taxon>
    </lineage>
</organism>
<protein>
    <submittedName>
        <fullName evidence="2">Uncharacterized protein</fullName>
    </submittedName>
</protein>
<dbReference type="Proteomes" id="UP000770889">
    <property type="component" value="Unassembled WGS sequence"/>
</dbReference>
<evidence type="ECO:0000313" key="2">
    <source>
        <dbReference type="EMBL" id="MBT2991138.1"/>
    </source>
</evidence>